<evidence type="ECO:0000313" key="2">
    <source>
        <dbReference type="EMBL" id="MBK5142325.1"/>
    </source>
</evidence>
<evidence type="ECO:0000259" key="1">
    <source>
        <dbReference type="SMART" id="SM01119"/>
    </source>
</evidence>
<dbReference type="Proteomes" id="UP001296921">
    <property type="component" value="Unassembled WGS sequence"/>
</dbReference>
<gene>
    <name evidence="2" type="ORF">I2494_01070</name>
</gene>
<organism evidence="2 3">
    <name type="scientific">Limnobaculum allomyrinae</name>
    <dbReference type="NCBI Taxonomy" id="2791986"/>
    <lineage>
        <taxon>Bacteria</taxon>
        <taxon>Pseudomonadati</taxon>
        <taxon>Pseudomonadota</taxon>
        <taxon>Gammaproteobacteria</taxon>
        <taxon>Enterobacterales</taxon>
        <taxon>Budviciaceae</taxon>
        <taxon>Limnobaculum</taxon>
    </lineage>
</organism>
<dbReference type="Pfam" id="PF01168">
    <property type="entry name" value="Ala_racemase_N"/>
    <property type="match status" value="1"/>
</dbReference>
<name>A0ABS1IKP8_9GAMM</name>
<dbReference type="PANTHER" id="PTHR28004:SF2">
    <property type="entry name" value="D-SERINE DEHYDRATASE"/>
    <property type="match status" value="1"/>
</dbReference>
<dbReference type="PANTHER" id="PTHR28004">
    <property type="entry name" value="ZGC:162816-RELATED"/>
    <property type="match status" value="1"/>
</dbReference>
<evidence type="ECO:0000313" key="3">
    <source>
        <dbReference type="Proteomes" id="UP001296921"/>
    </source>
</evidence>
<dbReference type="InterPro" id="IPR051466">
    <property type="entry name" value="D-amino_acid_metab_enzyme"/>
</dbReference>
<dbReference type="InterPro" id="IPR001608">
    <property type="entry name" value="Ala_racemase_N"/>
</dbReference>
<reference evidence="2 3" key="1">
    <citation type="submission" date="2020-11" db="EMBL/GenBank/DDBJ databases">
        <title>Insectihabitans protaetiae gen. nov. sp. nov. and Insectihabitans allomyrinae sp. nov., isolated from larvae of Protaetia brevitarsis seulensis and Allomyrina dichotoma, respectively.</title>
        <authorList>
            <person name="Lee S.D."/>
            <person name="Byeon Y.-S."/>
            <person name="Kim S.-M."/>
            <person name="Yang H.L."/>
            <person name="Kim I.S."/>
        </authorList>
    </citation>
    <scope>NUCLEOTIDE SEQUENCE [LARGE SCALE GENOMIC DNA]</scope>
    <source>
        <strain evidence="2 3">BWR-B9</strain>
    </source>
</reference>
<dbReference type="InterPro" id="IPR026956">
    <property type="entry name" value="D-ser_dehydrat-like_dom"/>
</dbReference>
<dbReference type="EMBL" id="JADRCR010000001">
    <property type="protein sequence ID" value="MBK5142325.1"/>
    <property type="molecule type" value="Genomic_DNA"/>
</dbReference>
<keyword evidence="3" id="KW-1185">Reference proteome</keyword>
<dbReference type="Pfam" id="PF14031">
    <property type="entry name" value="D-ser_dehydrat"/>
    <property type="match status" value="1"/>
</dbReference>
<accession>A0ABS1IKP8</accession>
<comment type="caution">
    <text evidence="2">The sequence shown here is derived from an EMBL/GenBank/DDBJ whole genome shotgun (WGS) entry which is preliminary data.</text>
</comment>
<protein>
    <submittedName>
        <fullName evidence="2">Alanine racemase</fullName>
    </submittedName>
</protein>
<sequence length="379" mass="41095">MPMKQIPINQETPYLLLDINKLDANIARMKAHLAPLNVTLRPHVKTNKSAQVAARFFSTADKPITVSTLHEADFFAQHGFTDILYGVAIAPNKFEHVRKLISTGVDLKLILDNVQSAQLLLDFSSLHHLPVNVLLEIDSDGHRSGLPPCDGEIEQIARLLQGSLVTLCGVMTHAGNSYNSRSLSEIEQYANQERDAVVSSAEMLRSLGVNVTIVSVGSTPTALFSKDLTGVTEVRAGVFAFFDLVMAGLGVCKADDIALSVVTTVIGHQKEKGWVIVDAGWMALSRDRGTANQKVDQGYGIVCDMNGRPIGDLIVSAANQEHGIISSRSGKHVDGLPVGTPLRILPNHACSTAAQYDGYYLLNLDGSSDTYWPRINGWQ</sequence>
<proteinExistence type="predicted"/>
<dbReference type="SMART" id="SM01119">
    <property type="entry name" value="D-ser_dehydrat"/>
    <property type="match status" value="1"/>
</dbReference>
<dbReference type="RefSeq" id="WP_218465804.1">
    <property type="nucleotide sequence ID" value="NZ_JADRCR010000001.1"/>
</dbReference>
<feature type="domain" description="D-serine dehydratase-like" evidence="1">
    <location>
        <begin position="258"/>
        <end position="363"/>
    </location>
</feature>